<feature type="domain" description="Domain of unknown function at the cortex 1" evidence="1">
    <location>
        <begin position="7"/>
        <end position="296"/>
    </location>
</feature>
<dbReference type="Pfam" id="PF08588">
    <property type="entry name" value="Duc1"/>
    <property type="match status" value="1"/>
</dbReference>
<dbReference type="Proteomes" id="UP001296104">
    <property type="component" value="Unassembled WGS sequence"/>
</dbReference>
<dbReference type="PANTHER" id="PTHR34826">
    <property type="entry name" value="UPF0590 PROTEIN C409.17C"/>
    <property type="match status" value="1"/>
</dbReference>
<gene>
    <name evidence="2" type="ORF">LECACI_7A006764</name>
</gene>
<organism evidence="2 3">
    <name type="scientific">Lecanosticta acicola</name>
    <dbReference type="NCBI Taxonomy" id="111012"/>
    <lineage>
        <taxon>Eukaryota</taxon>
        <taxon>Fungi</taxon>
        <taxon>Dikarya</taxon>
        <taxon>Ascomycota</taxon>
        <taxon>Pezizomycotina</taxon>
        <taxon>Dothideomycetes</taxon>
        <taxon>Dothideomycetidae</taxon>
        <taxon>Mycosphaerellales</taxon>
        <taxon>Mycosphaerellaceae</taxon>
        <taxon>Lecanosticta</taxon>
    </lineage>
</organism>
<accession>A0AAI8Z347</accession>
<dbReference type="InterPro" id="IPR013897">
    <property type="entry name" value="Duc1"/>
</dbReference>
<evidence type="ECO:0000259" key="1">
    <source>
        <dbReference type="Pfam" id="PF08588"/>
    </source>
</evidence>
<dbReference type="PANTHER" id="PTHR34826:SF2">
    <property type="entry name" value="UPF0590 PROTEIN C409.17C"/>
    <property type="match status" value="1"/>
</dbReference>
<evidence type="ECO:0000313" key="3">
    <source>
        <dbReference type="Proteomes" id="UP001296104"/>
    </source>
</evidence>
<proteinExistence type="predicted"/>
<name>A0AAI8Z347_9PEZI</name>
<reference evidence="2" key="1">
    <citation type="submission" date="2023-11" db="EMBL/GenBank/DDBJ databases">
        <authorList>
            <person name="Alioto T."/>
            <person name="Alioto T."/>
            <person name="Gomez Garrido J."/>
        </authorList>
    </citation>
    <scope>NUCLEOTIDE SEQUENCE</scope>
</reference>
<sequence>MADKYILKVTAGPNYEDQKEVQVNSEEPIQISSKQVTTSLRLRVQNYRGLPKGSSKTSPYFEHEKHKHDLYSLAFTFTPKEDINGHDLVLGNDFDHPIRDKLPPGFQQAFKIATWFIDPGLYGDVYADEPYLYGPLLSSINTFRVGPKDDKEQEKVEEIRANEATLVFEEGADGDGADVRKELGVPDAGPQRQKFFLTESNLKNFTFEKGREYSNDFFNPYLDFNDFALRLPGFSLIPGITIPIISYWDGQPLRSAFVRAFRGPRLTGLTKSSHALRYVLKNRATGEPLFVVIFTLLPKDELEKNEKGQEKKEASAGDDDLD</sequence>
<dbReference type="AlphaFoldDB" id="A0AAI8Z347"/>
<protein>
    <recommendedName>
        <fullName evidence="1">Domain of unknown function at the cortex 1 domain-containing protein</fullName>
    </recommendedName>
</protein>
<comment type="caution">
    <text evidence="2">The sequence shown here is derived from an EMBL/GenBank/DDBJ whole genome shotgun (WGS) entry which is preliminary data.</text>
</comment>
<evidence type="ECO:0000313" key="2">
    <source>
        <dbReference type="EMBL" id="CAK4031606.1"/>
    </source>
</evidence>
<dbReference type="EMBL" id="CAVMBE010000050">
    <property type="protein sequence ID" value="CAK4031606.1"/>
    <property type="molecule type" value="Genomic_DNA"/>
</dbReference>
<keyword evidence="3" id="KW-1185">Reference proteome</keyword>